<protein>
    <recommendedName>
        <fullName evidence="2 10">FAD:protein FMN transferase</fullName>
        <ecNumber evidence="1 10">2.7.1.180</ecNumber>
    </recommendedName>
    <alternativeName>
        <fullName evidence="8 10">Flavin transferase</fullName>
    </alternativeName>
</protein>
<keyword evidence="3 10" id="KW-0285">Flavoprotein</keyword>
<name>A0A937FDM1_9CLOT</name>
<evidence type="ECO:0000256" key="12">
    <source>
        <dbReference type="RuleBase" id="RU363002"/>
    </source>
</evidence>
<dbReference type="Proteomes" id="UP000623681">
    <property type="component" value="Unassembled WGS sequence"/>
</dbReference>
<keyword evidence="5 10" id="KW-0479">Metal-binding</keyword>
<evidence type="ECO:0000256" key="7">
    <source>
        <dbReference type="ARBA" id="ARBA00022842"/>
    </source>
</evidence>
<dbReference type="InterPro" id="IPR024932">
    <property type="entry name" value="ApbE"/>
</dbReference>
<dbReference type="EMBL" id="JAESWA010000019">
    <property type="protein sequence ID" value="MBL4931298.1"/>
    <property type="molecule type" value="Genomic_DNA"/>
</dbReference>
<comment type="catalytic activity">
    <reaction evidence="9 10 12">
        <text>L-threonyl-[protein] + FAD = FMN-L-threonyl-[protein] + AMP + H(+)</text>
        <dbReference type="Rhea" id="RHEA:36847"/>
        <dbReference type="Rhea" id="RHEA-COMP:11060"/>
        <dbReference type="Rhea" id="RHEA-COMP:11061"/>
        <dbReference type="ChEBI" id="CHEBI:15378"/>
        <dbReference type="ChEBI" id="CHEBI:30013"/>
        <dbReference type="ChEBI" id="CHEBI:57692"/>
        <dbReference type="ChEBI" id="CHEBI:74257"/>
        <dbReference type="ChEBI" id="CHEBI:456215"/>
        <dbReference type="EC" id="2.7.1.180"/>
    </reaction>
</comment>
<reference evidence="13" key="1">
    <citation type="submission" date="2021-01" db="EMBL/GenBank/DDBJ databases">
        <title>Genome public.</title>
        <authorList>
            <person name="Liu C."/>
            <person name="Sun Q."/>
        </authorList>
    </citation>
    <scope>NUCLEOTIDE SEQUENCE</scope>
    <source>
        <strain evidence="13">YIM B02565</strain>
    </source>
</reference>
<dbReference type="PANTHER" id="PTHR30040:SF2">
    <property type="entry name" value="FAD:PROTEIN FMN TRANSFERASE"/>
    <property type="match status" value="1"/>
</dbReference>
<keyword evidence="4 10" id="KW-0808">Transferase</keyword>
<keyword evidence="14" id="KW-1185">Reference proteome</keyword>
<keyword evidence="12" id="KW-1003">Cell membrane</keyword>
<accession>A0A937FDM1</accession>
<evidence type="ECO:0000313" key="14">
    <source>
        <dbReference type="Proteomes" id="UP000623681"/>
    </source>
</evidence>
<evidence type="ECO:0000256" key="6">
    <source>
        <dbReference type="ARBA" id="ARBA00022827"/>
    </source>
</evidence>
<comment type="cofactor">
    <cofactor evidence="11">
        <name>Mg(2+)</name>
        <dbReference type="ChEBI" id="CHEBI:18420"/>
    </cofactor>
    <cofactor evidence="11">
        <name>Mn(2+)</name>
        <dbReference type="ChEBI" id="CHEBI:29035"/>
    </cofactor>
    <text evidence="11">Magnesium. Can also use manganese.</text>
</comment>
<sequence length="350" mass="38251">MTKGRVFKGLILGAVTLSLIGSLVSCGKKTTEPISKSEILLDTPCKVTIYDKVSSDVLDKAFDKLREVDKKMNAANEDSEVSAVNNQAGKGYVKVSDNTFYVIKEGIKYGELTNEKFDISVGPLVKLWHVNQRKENDTEPLPTQDQINQAKSLVNYKNVLLKEDTKEVMLKEPGMSLDLGGIAKGYAGDAVAEVLKSNGVSHAIIDLGGNILTVGSKTDGSDWKIGVQNPNNERGDYLGTIEVTDKAVVTSGIYERYFIKDGKKYHHILDTSTGYPVDNELASVSIITNKSIDGDALAKAFCFGVDNGLKFIESQKGIEAIFVTKDNKVYVTSGLKNNFKITDNNFKLMN</sequence>
<evidence type="ECO:0000256" key="10">
    <source>
        <dbReference type="PIRNR" id="PIRNR006268"/>
    </source>
</evidence>
<dbReference type="RefSeq" id="WP_202766681.1">
    <property type="nucleotide sequence ID" value="NZ_JAESWA010000019.1"/>
</dbReference>
<dbReference type="GO" id="GO:0046872">
    <property type="term" value="F:metal ion binding"/>
    <property type="evidence" value="ECO:0007669"/>
    <property type="project" value="UniProtKB-UniRule"/>
</dbReference>
<comment type="subcellular location">
    <subcellularLocation>
        <location evidence="12">Cell inner membrane</location>
        <topology evidence="12">Lipid-anchor</topology>
        <orientation evidence="12">Periplasmic side</orientation>
    </subcellularLocation>
</comment>
<organism evidence="13 14">
    <name type="scientific">Clostridium paridis</name>
    <dbReference type="NCBI Taxonomy" id="2803863"/>
    <lineage>
        <taxon>Bacteria</taxon>
        <taxon>Bacillati</taxon>
        <taxon>Bacillota</taxon>
        <taxon>Clostridia</taxon>
        <taxon>Eubacteriales</taxon>
        <taxon>Clostridiaceae</taxon>
        <taxon>Clostridium</taxon>
    </lineage>
</organism>
<keyword evidence="12" id="KW-0472">Membrane</keyword>
<dbReference type="Gene3D" id="3.10.520.10">
    <property type="entry name" value="ApbE-like domains"/>
    <property type="match status" value="1"/>
</dbReference>
<keyword evidence="12" id="KW-0449">Lipoprotein</keyword>
<evidence type="ECO:0000256" key="1">
    <source>
        <dbReference type="ARBA" id="ARBA00011955"/>
    </source>
</evidence>
<dbReference type="PIRSF" id="PIRSF006268">
    <property type="entry name" value="ApbE"/>
    <property type="match status" value="1"/>
</dbReference>
<gene>
    <name evidence="13" type="ORF">JK634_05735</name>
</gene>
<dbReference type="GO" id="GO:0005886">
    <property type="term" value="C:plasma membrane"/>
    <property type="evidence" value="ECO:0007669"/>
    <property type="project" value="UniProtKB-SubCell"/>
</dbReference>
<dbReference type="GO" id="GO:0016740">
    <property type="term" value="F:transferase activity"/>
    <property type="evidence" value="ECO:0007669"/>
    <property type="project" value="UniProtKB-UniRule"/>
</dbReference>
<comment type="caution">
    <text evidence="13">The sequence shown here is derived from an EMBL/GenBank/DDBJ whole genome shotgun (WGS) entry which is preliminary data.</text>
</comment>
<dbReference type="Pfam" id="PF02424">
    <property type="entry name" value="ApbE"/>
    <property type="match status" value="1"/>
</dbReference>
<keyword evidence="6 10" id="KW-0274">FAD</keyword>
<dbReference type="InterPro" id="IPR003374">
    <property type="entry name" value="ApbE-like_sf"/>
</dbReference>
<evidence type="ECO:0000256" key="8">
    <source>
        <dbReference type="ARBA" id="ARBA00031306"/>
    </source>
</evidence>
<comment type="similarity">
    <text evidence="10 12">Belongs to the ApbE family.</text>
</comment>
<evidence type="ECO:0000256" key="9">
    <source>
        <dbReference type="ARBA" id="ARBA00048540"/>
    </source>
</evidence>
<keyword evidence="12" id="KW-0997">Cell inner membrane</keyword>
<evidence type="ECO:0000256" key="4">
    <source>
        <dbReference type="ARBA" id="ARBA00022679"/>
    </source>
</evidence>
<comment type="function">
    <text evidence="12">Flavin transferase that catalyzes the transfer of the FMN moiety of FAD and its covalent binding to the hydroxyl group of a threonine residue in a target flavoprotein.</text>
</comment>
<evidence type="ECO:0000313" key="13">
    <source>
        <dbReference type="EMBL" id="MBL4931298.1"/>
    </source>
</evidence>
<evidence type="ECO:0000256" key="11">
    <source>
        <dbReference type="PIRSR" id="PIRSR006268-2"/>
    </source>
</evidence>
<keyword evidence="7 10" id="KW-0460">Magnesium</keyword>
<proteinExistence type="inferred from homology"/>
<dbReference type="AlphaFoldDB" id="A0A937FDM1"/>
<feature type="binding site" evidence="11">
    <location>
        <position position="181"/>
    </location>
    <ligand>
        <name>Mg(2+)</name>
        <dbReference type="ChEBI" id="CHEBI:18420"/>
    </ligand>
</feature>
<dbReference type="PROSITE" id="PS51257">
    <property type="entry name" value="PROKAR_LIPOPROTEIN"/>
    <property type="match status" value="1"/>
</dbReference>
<evidence type="ECO:0000256" key="2">
    <source>
        <dbReference type="ARBA" id="ARBA00016337"/>
    </source>
</evidence>
<feature type="binding site" evidence="11">
    <location>
        <position position="295"/>
    </location>
    <ligand>
        <name>Mg(2+)</name>
        <dbReference type="ChEBI" id="CHEBI:18420"/>
    </ligand>
</feature>
<dbReference type="PANTHER" id="PTHR30040">
    <property type="entry name" value="THIAMINE BIOSYNTHESIS LIPOPROTEIN APBE"/>
    <property type="match status" value="1"/>
</dbReference>
<evidence type="ECO:0000256" key="5">
    <source>
        <dbReference type="ARBA" id="ARBA00022723"/>
    </source>
</evidence>
<dbReference type="SUPFAM" id="SSF143631">
    <property type="entry name" value="ApbE-like"/>
    <property type="match status" value="1"/>
</dbReference>
<dbReference type="EC" id="2.7.1.180" evidence="1 10"/>
<evidence type="ECO:0000256" key="3">
    <source>
        <dbReference type="ARBA" id="ARBA00022630"/>
    </source>
</evidence>